<organism evidence="1 2">
    <name type="scientific">Podospora fimiseda</name>
    <dbReference type="NCBI Taxonomy" id="252190"/>
    <lineage>
        <taxon>Eukaryota</taxon>
        <taxon>Fungi</taxon>
        <taxon>Dikarya</taxon>
        <taxon>Ascomycota</taxon>
        <taxon>Pezizomycotina</taxon>
        <taxon>Sordariomycetes</taxon>
        <taxon>Sordariomycetidae</taxon>
        <taxon>Sordariales</taxon>
        <taxon>Podosporaceae</taxon>
        <taxon>Podospora</taxon>
    </lineage>
</organism>
<comment type="caution">
    <text evidence="1">The sequence shown here is derived from an EMBL/GenBank/DDBJ whole genome shotgun (WGS) entry which is preliminary data.</text>
</comment>
<dbReference type="AlphaFoldDB" id="A0AAN7BYT8"/>
<gene>
    <name evidence="1" type="ORF">QBC38DRAFT_450617</name>
</gene>
<accession>A0AAN7BYT8</accession>
<sequence>MQKQAQLLVQSMKLGNHKPETVRLLTHTLPHLELKAFDALTGKSFILKKREEGGTAVVLPDWGEEVEEIIDDDFDAEEESEISDLDWDD</sequence>
<evidence type="ECO:0000313" key="1">
    <source>
        <dbReference type="EMBL" id="KAK4232134.1"/>
    </source>
</evidence>
<keyword evidence="2" id="KW-1185">Reference proteome</keyword>
<dbReference type="Proteomes" id="UP001301958">
    <property type="component" value="Unassembled WGS sequence"/>
</dbReference>
<proteinExistence type="predicted"/>
<protein>
    <submittedName>
        <fullName evidence="1">Uncharacterized protein</fullName>
    </submittedName>
</protein>
<name>A0AAN7BYT8_9PEZI</name>
<reference evidence="1" key="1">
    <citation type="journal article" date="2023" name="Mol. Phylogenet. Evol.">
        <title>Genome-scale phylogeny and comparative genomics of the fungal order Sordariales.</title>
        <authorList>
            <person name="Hensen N."/>
            <person name="Bonometti L."/>
            <person name="Westerberg I."/>
            <person name="Brannstrom I.O."/>
            <person name="Guillou S."/>
            <person name="Cros-Aarteil S."/>
            <person name="Calhoun S."/>
            <person name="Haridas S."/>
            <person name="Kuo A."/>
            <person name="Mondo S."/>
            <person name="Pangilinan J."/>
            <person name="Riley R."/>
            <person name="LaButti K."/>
            <person name="Andreopoulos B."/>
            <person name="Lipzen A."/>
            <person name="Chen C."/>
            <person name="Yan M."/>
            <person name="Daum C."/>
            <person name="Ng V."/>
            <person name="Clum A."/>
            <person name="Steindorff A."/>
            <person name="Ohm R.A."/>
            <person name="Martin F."/>
            <person name="Silar P."/>
            <person name="Natvig D.O."/>
            <person name="Lalanne C."/>
            <person name="Gautier V."/>
            <person name="Ament-Velasquez S.L."/>
            <person name="Kruys A."/>
            <person name="Hutchinson M.I."/>
            <person name="Powell A.J."/>
            <person name="Barry K."/>
            <person name="Miller A.N."/>
            <person name="Grigoriev I.V."/>
            <person name="Debuchy R."/>
            <person name="Gladieux P."/>
            <person name="Hiltunen Thoren M."/>
            <person name="Johannesson H."/>
        </authorList>
    </citation>
    <scope>NUCLEOTIDE SEQUENCE</scope>
    <source>
        <strain evidence="1">CBS 990.96</strain>
    </source>
</reference>
<evidence type="ECO:0000313" key="2">
    <source>
        <dbReference type="Proteomes" id="UP001301958"/>
    </source>
</evidence>
<dbReference type="EMBL" id="MU865289">
    <property type="protein sequence ID" value="KAK4232134.1"/>
    <property type="molecule type" value="Genomic_DNA"/>
</dbReference>
<reference evidence="1" key="2">
    <citation type="submission" date="2023-05" db="EMBL/GenBank/DDBJ databases">
        <authorList>
            <consortium name="Lawrence Berkeley National Laboratory"/>
            <person name="Steindorff A."/>
            <person name="Hensen N."/>
            <person name="Bonometti L."/>
            <person name="Westerberg I."/>
            <person name="Brannstrom I.O."/>
            <person name="Guillou S."/>
            <person name="Cros-Aarteil S."/>
            <person name="Calhoun S."/>
            <person name="Haridas S."/>
            <person name="Kuo A."/>
            <person name="Mondo S."/>
            <person name="Pangilinan J."/>
            <person name="Riley R."/>
            <person name="Labutti K."/>
            <person name="Andreopoulos B."/>
            <person name="Lipzen A."/>
            <person name="Chen C."/>
            <person name="Yanf M."/>
            <person name="Daum C."/>
            <person name="Ng V."/>
            <person name="Clum A."/>
            <person name="Ohm R."/>
            <person name="Martin F."/>
            <person name="Silar P."/>
            <person name="Natvig D."/>
            <person name="Lalanne C."/>
            <person name="Gautier V."/>
            <person name="Ament-Velasquez S.L."/>
            <person name="Kruys A."/>
            <person name="Hutchinson M.I."/>
            <person name="Powell A.J."/>
            <person name="Barry K."/>
            <person name="Miller A.N."/>
            <person name="Grigoriev I.V."/>
            <person name="Debuchy R."/>
            <person name="Gladieux P."/>
            <person name="Thoren M.H."/>
            <person name="Johannesson H."/>
        </authorList>
    </citation>
    <scope>NUCLEOTIDE SEQUENCE</scope>
    <source>
        <strain evidence="1">CBS 990.96</strain>
    </source>
</reference>